<protein>
    <submittedName>
        <fullName evidence="2">Uncharacterized protein</fullName>
    </submittedName>
</protein>
<evidence type="ECO:0000313" key="3">
    <source>
        <dbReference type="Proteomes" id="UP000007819"/>
    </source>
</evidence>
<dbReference type="Proteomes" id="UP000007819">
    <property type="component" value="Chromosome A2"/>
</dbReference>
<evidence type="ECO:0000256" key="1">
    <source>
        <dbReference type="SAM" id="MobiDB-lite"/>
    </source>
</evidence>
<reference evidence="3" key="1">
    <citation type="submission" date="2010-06" db="EMBL/GenBank/DDBJ databases">
        <authorList>
            <person name="Jiang H."/>
            <person name="Abraham K."/>
            <person name="Ali S."/>
            <person name="Alsbrooks S.L."/>
            <person name="Anim B.N."/>
            <person name="Anosike U.S."/>
            <person name="Attaway T."/>
            <person name="Bandaranaike D.P."/>
            <person name="Battles P.K."/>
            <person name="Bell S.N."/>
            <person name="Bell A.V."/>
            <person name="Beltran B."/>
            <person name="Bickham C."/>
            <person name="Bustamante Y."/>
            <person name="Caleb T."/>
            <person name="Canada A."/>
            <person name="Cardenas V."/>
            <person name="Carter K."/>
            <person name="Chacko J."/>
            <person name="Chandrabose M.N."/>
            <person name="Chavez D."/>
            <person name="Chavez A."/>
            <person name="Chen L."/>
            <person name="Chu H.-S."/>
            <person name="Claassen K.J."/>
            <person name="Cockrell R."/>
            <person name="Collins M."/>
            <person name="Cooper J.A."/>
            <person name="Cree A."/>
            <person name="Curry S.M."/>
            <person name="Da Y."/>
            <person name="Dao M.D."/>
            <person name="Das B."/>
            <person name="Davila M.-L."/>
            <person name="Davy-Carroll L."/>
            <person name="Denson S."/>
            <person name="Dinh H."/>
            <person name="Ebong V.E."/>
            <person name="Edwards J.R."/>
            <person name="Egan A."/>
            <person name="El-Daye J."/>
            <person name="Escobedo L."/>
            <person name="Fernandez S."/>
            <person name="Fernando P.R."/>
            <person name="Flagg N."/>
            <person name="Forbes L.D."/>
            <person name="Fowler R.G."/>
            <person name="Fu Q."/>
            <person name="Gabisi R.A."/>
            <person name="Ganer J."/>
            <person name="Garbino Pronczuk A."/>
            <person name="Garcia R.M."/>
            <person name="Garner T."/>
            <person name="Garrett T.E."/>
            <person name="Gonzalez D.A."/>
            <person name="Hamid H."/>
            <person name="Hawkins E.S."/>
            <person name="Hirani K."/>
            <person name="Hogues M.E."/>
            <person name="Hollins B."/>
            <person name="Hsiao C.-H."/>
            <person name="Jabil R."/>
            <person name="James M.L."/>
            <person name="Jhangiani S.N."/>
            <person name="Johnson B."/>
            <person name="Johnson Q."/>
            <person name="Joshi V."/>
            <person name="Kalu J.B."/>
            <person name="Kam C."/>
            <person name="Kashfia A."/>
            <person name="Keebler J."/>
            <person name="Kisamo H."/>
            <person name="Kovar C.L."/>
            <person name="Lago L.A."/>
            <person name="Lai C.-Y."/>
            <person name="Laidlaw J."/>
            <person name="Lara F."/>
            <person name="Le T.-K."/>
            <person name="Lee S.L."/>
            <person name="Legall F.H."/>
            <person name="Lemon S.J."/>
            <person name="Lewis L.R."/>
            <person name="Li B."/>
            <person name="Liu Y."/>
            <person name="Liu Y.-S."/>
            <person name="Lopez J."/>
            <person name="Lozado R.J."/>
            <person name="Lu J."/>
            <person name="Madu R.C."/>
            <person name="Maheshwari M."/>
            <person name="Maheshwari R."/>
            <person name="Malloy K."/>
            <person name="Martinez E."/>
            <person name="Mathew T."/>
            <person name="Mercado I.C."/>
            <person name="Mercado C."/>
            <person name="Meyer B."/>
            <person name="Montgomery K."/>
            <person name="Morgan M.B."/>
            <person name="Munidasa M."/>
            <person name="Nazareth L.V."/>
            <person name="Nelson J."/>
            <person name="Ng B.M."/>
            <person name="Nguyen N.B."/>
            <person name="Nguyen P.Q."/>
            <person name="Nguyen T."/>
            <person name="Obregon M."/>
            <person name="Okwuonu G.O."/>
            <person name="Onwere C.G."/>
            <person name="Orozco G."/>
            <person name="Parra A."/>
            <person name="Patel S."/>
            <person name="Patil S."/>
            <person name="Perez A."/>
            <person name="Perez Y."/>
            <person name="Pham C."/>
            <person name="Primus E.L."/>
            <person name="Pu L.-L."/>
            <person name="Puazo M."/>
            <person name="Qin X."/>
            <person name="Quiroz J.B."/>
            <person name="Reese J."/>
            <person name="Richards S."/>
            <person name="Rives C.M."/>
            <person name="Robberts R."/>
            <person name="Ruiz S.J."/>
            <person name="Ruiz M.J."/>
            <person name="Santibanez J."/>
            <person name="Schneider B.W."/>
            <person name="Sisson I."/>
            <person name="Smith M."/>
            <person name="Sodergren E."/>
            <person name="Song X.-Z."/>
            <person name="Song B.B."/>
            <person name="Summersgill H."/>
            <person name="Thelus R."/>
            <person name="Thornton R.D."/>
            <person name="Trejos Z.Y."/>
            <person name="Usmani K."/>
            <person name="Vattathil S."/>
            <person name="Villasana D."/>
            <person name="Walker D.L."/>
            <person name="Wang S."/>
            <person name="Wang K."/>
            <person name="White C.S."/>
            <person name="Williams A.C."/>
            <person name="Williamson J."/>
            <person name="Wilson K."/>
            <person name="Woghiren I.O."/>
            <person name="Woodworth J.R."/>
            <person name="Worley K.C."/>
            <person name="Wright R.A."/>
            <person name="Wu W."/>
            <person name="Young L."/>
            <person name="Zhang L."/>
            <person name="Zhang J."/>
            <person name="Zhu Y."/>
            <person name="Muzny D.M."/>
            <person name="Weinstock G."/>
            <person name="Gibbs R.A."/>
        </authorList>
    </citation>
    <scope>NUCLEOTIDE SEQUENCE [LARGE SCALE GENOMIC DNA]</scope>
    <source>
        <strain evidence="3">LSR1</strain>
    </source>
</reference>
<proteinExistence type="predicted"/>
<dbReference type="EnsemblMetazoa" id="XM_029489610.1">
    <property type="protein sequence ID" value="XP_029345470.1"/>
    <property type="gene ID" value="LOC100568609"/>
</dbReference>
<sequence>MAEKSGHVKVAEDPFCGVGGNVIQLTRRFDDEENSNNMPAEAEISSPSAEQLTMQKVFADLRNWSADFEKLNCSGDFAGLKVKRQSTSMPNISSTRLVDVILAQDGICRGQSPQVEAVLNDEQSIQHADHLILAQDGNCRGQSPQVEAVLNDEQSIQHADHLILAQDGNCRGQSPRVEAVPDDEQSIQNTVQPDHPRTPTEEQSTGKLSKKRKRPSMWKRTKRFFVYLFTCG</sequence>
<accession>A0A8R2JSY4</accession>
<evidence type="ECO:0000313" key="2">
    <source>
        <dbReference type="EnsemblMetazoa" id="XP_029345470.1"/>
    </source>
</evidence>
<dbReference type="RefSeq" id="XP_029345470.1">
    <property type="nucleotide sequence ID" value="XM_029489610.1"/>
</dbReference>
<dbReference type="GeneID" id="100568609"/>
<dbReference type="AlphaFoldDB" id="A0A8R2JSY4"/>
<keyword evidence="3" id="KW-1185">Reference proteome</keyword>
<name>A0A8R2JSY4_ACYPI</name>
<feature type="region of interest" description="Disordered" evidence="1">
    <location>
        <begin position="181"/>
        <end position="215"/>
    </location>
</feature>
<organism evidence="2 3">
    <name type="scientific">Acyrthosiphon pisum</name>
    <name type="common">Pea aphid</name>
    <dbReference type="NCBI Taxonomy" id="7029"/>
    <lineage>
        <taxon>Eukaryota</taxon>
        <taxon>Metazoa</taxon>
        <taxon>Ecdysozoa</taxon>
        <taxon>Arthropoda</taxon>
        <taxon>Hexapoda</taxon>
        <taxon>Insecta</taxon>
        <taxon>Pterygota</taxon>
        <taxon>Neoptera</taxon>
        <taxon>Paraneoptera</taxon>
        <taxon>Hemiptera</taxon>
        <taxon>Sternorrhyncha</taxon>
        <taxon>Aphidomorpha</taxon>
        <taxon>Aphidoidea</taxon>
        <taxon>Aphididae</taxon>
        <taxon>Macrosiphini</taxon>
        <taxon>Acyrthosiphon</taxon>
    </lineage>
</organism>
<dbReference type="KEGG" id="api:100568609"/>
<reference evidence="2" key="2">
    <citation type="submission" date="2022-06" db="UniProtKB">
        <authorList>
            <consortium name="EnsemblMetazoa"/>
        </authorList>
    </citation>
    <scope>IDENTIFICATION</scope>
</reference>